<evidence type="ECO:0000259" key="6">
    <source>
        <dbReference type="Pfam" id="PF08281"/>
    </source>
</evidence>
<dbReference type="NCBIfam" id="TIGR02937">
    <property type="entry name" value="sigma70-ECF"/>
    <property type="match status" value="1"/>
</dbReference>
<evidence type="ECO:0000256" key="2">
    <source>
        <dbReference type="ARBA" id="ARBA00023015"/>
    </source>
</evidence>
<comment type="caution">
    <text evidence="7">The sequence shown here is derived from an EMBL/GenBank/DDBJ whole genome shotgun (WGS) entry which is preliminary data.</text>
</comment>
<name>A0ABT8KNF8_9BACT</name>
<dbReference type="EMBL" id="JAUJEA010000004">
    <property type="protein sequence ID" value="MDN5202249.1"/>
    <property type="molecule type" value="Genomic_DNA"/>
</dbReference>
<feature type="domain" description="RNA polymerase sigma factor 70 region 4 type 2" evidence="6">
    <location>
        <begin position="125"/>
        <end position="172"/>
    </location>
</feature>
<dbReference type="InterPro" id="IPR013249">
    <property type="entry name" value="RNA_pol_sigma70_r4_t2"/>
</dbReference>
<organism evidence="7 8">
    <name type="scientific">Splendidivirga corallicola</name>
    <dbReference type="NCBI Taxonomy" id="3051826"/>
    <lineage>
        <taxon>Bacteria</taxon>
        <taxon>Pseudomonadati</taxon>
        <taxon>Bacteroidota</taxon>
        <taxon>Cytophagia</taxon>
        <taxon>Cytophagales</taxon>
        <taxon>Splendidivirgaceae</taxon>
        <taxon>Splendidivirga</taxon>
    </lineage>
</organism>
<dbReference type="InterPro" id="IPR013325">
    <property type="entry name" value="RNA_pol_sigma_r2"/>
</dbReference>
<evidence type="ECO:0000256" key="4">
    <source>
        <dbReference type="ARBA" id="ARBA00023163"/>
    </source>
</evidence>
<dbReference type="InterPro" id="IPR014284">
    <property type="entry name" value="RNA_pol_sigma-70_dom"/>
</dbReference>
<dbReference type="InterPro" id="IPR039425">
    <property type="entry name" value="RNA_pol_sigma-70-like"/>
</dbReference>
<dbReference type="Proteomes" id="UP001172082">
    <property type="component" value="Unassembled WGS sequence"/>
</dbReference>
<gene>
    <name evidence="7" type="ORF">QQ008_12765</name>
</gene>
<dbReference type="NCBIfam" id="TIGR02985">
    <property type="entry name" value="Sig70_bacteroi1"/>
    <property type="match status" value="1"/>
</dbReference>
<dbReference type="SUPFAM" id="SSF88946">
    <property type="entry name" value="Sigma2 domain of RNA polymerase sigma factors"/>
    <property type="match status" value="1"/>
</dbReference>
<evidence type="ECO:0000313" key="7">
    <source>
        <dbReference type="EMBL" id="MDN5202249.1"/>
    </source>
</evidence>
<dbReference type="PANTHER" id="PTHR43133">
    <property type="entry name" value="RNA POLYMERASE ECF-TYPE SIGMA FACTO"/>
    <property type="match status" value="1"/>
</dbReference>
<dbReference type="Pfam" id="PF08281">
    <property type="entry name" value="Sigma70_r4_2"/>
    <property type="match status" value="1"/>
</dbReference>
<accession>A0ABT8KNF8</accession>
<evidence type="ECO:0000313" key="8">
    <source>
        <dbReference type="Proteomes" id="UP001172082"/>
    </source>
</evidence>
<reference evidence="7" key="1">
    <citation type="submission" date="2023-06" db="EMBL/GenBank/DDBJ databases">
        <title>Genomic of Parafulvivirga corallium.</title>
        <authorList>
            <person name="Wang G."/>
        </authorList>
    </citation>
    <scope>NUCLEOTIDE SEQUENCE</scope>
    <source>
        <strain evidence="7">BMA10</strain>
    </source>
</reference>
<dbReference type="Pfam" id="PF04542">
    <property type="entry name" value="Sigma70_r2"/>
    <property type="match status" value="1"/>
</dbReference>
<comment type="similarity">
    <text evidence="1">Belongs to the sigma-70 factor family. ECF subfamily.</text>
</comment>
<keyword evidence="2" id="KW-0805">Transcription regulation</keyword>
<dbReference type="InterPro" id="IPR036388">
    <property type="entry name" value="WH-like_DNA-bd_sf"/>
</dbReference>
<feature type="domain" description="RNA polymerase sigma-70 region 2" evidence="5">
    <location>
        <begin position="23"/>
        <end position="88"/>
    </location>
</feature>
<dbReference type="Gene3D" id="1.10.1740.10">
    <property type="match status" value="1"/>
</dbReference>
<keyword evidence="3" id="KW-0731">Sigma factor</keyword>
<proteinExistence type="inferred from homology"/>
<dbReference type="PANTHER" id="PTHR43133:SF46">
    <property type="entry name" value="RNA POLYMERASE SIGMA-70 FACTOR ECF SUBFAMILY"/>
    <property type="match status" value="1"/>
</dbReference>
<evidence type="ECO:0000259" key="5">
    <source>
        <dbReference type="Pfam" id="PF04542"/>
    </source>
</evidence>
<keyword evidence="4" id="KW-0804">Transcription</keyword>
<protein>
    <submittedName>
        <fullName evidence="7">RNA polymerase sigma-70 factor</fullName>
    </submittedName>
</protein>
<keyword evidence="8" id="KW-1185">Reference proteome</keyword>
<evidence type="ECO:0000256" key="3">
    <source>
        <dbReference type="ARBA" id="ARBA00023082"/>
    </source>
</evidence>
<dbReference type="RefSeq" id="WP_346752275.1">
    <property type="nucleotide sequence ID" value="NZ_JAUJEA010000004.1"/>
</dbReference>
<dbReference type="InterPro" id="IPR007627">
    <property type="entry name" value="RNA_pol_sigma70_r2"/>
</dbReference>
<dbReference type="Gene3D" id="1.10.10.10">
    <property type="entry name" value="Winged helix-like DNA-binding domain superfamily/Winged helix DNA-binding domain"/>
    <property type="match status" value="1"/>
</dbReference>
<dbReference type="InterPro" id="IPR014327">
    <property type="entry name" value="RNA_pol_sigma70_bacteroid"/>
</dbReference>
<sequence length="202" mass="23395">MKLTKEDILKISSESDQHSFRKLFDMYHGRLITFANYYVHAGNIAEEIVSDVFAAIWHHRKKLAKIEKIESYLYTATKNRCLTFIRDNLKHSIMVVEEHDSNVSLKNDNPENTYLTKEILSVFENSIKSLSPKCSVVYHMVKEENLSYKEVAETLCISVKAVEKHMGNALRTIRKDLHEYMHGNDVKLENILPLILLLLGTL</sequence>
<dbReference type="SUPFAM" id="SSF88659">
    <property type="entry name" value="Sigma3 and sigma4 domains of RNA polymerase sigma factors"/>
    <property type="match status" value="1"/>
</dbReference>
<dbReference type="InterPro" id="IPR013324">
    <property type="entry name" value="RNA_pol_sigma_r3/r4-like"/>
</dbReference>
<evidence type="ECO:0000256" key="1">
    <source>
        <dbReference type="ARBA" id="ARBA00010641"/>
    </source>
</evidence>